<feature type="transmembrane region" description="Helical" evidence="6">
    <location>
        <begin position="90"/>
        <end position="109"/>
    </location>
</feature>
<name>A0A2P6ASM0_9GAMM</name>
<dbReference type="InterPro" id="IPR004752">
    <property type="entry name" value="AmpG_permease/AT-1"/>
</dbReference>
<feature type="transmembrane region" description="Helical" evidence="6">
    <location>
        <begin position="394"/>
        <end position="413"/>
    </location>
</feature>
<dbReference type="Gene3D" id="1.20.1250.20">
    <property type="entry name" value="MFS general substrate transporter like domains"/>
    <property type="match status" value="1"/>
</dbReference>
<feature type="transmembrane region" description="Helical" evidence="6">
    <location>
        <begin position="370"/>
        <end position="388"/>
    </location>
</feature>
<dbReference type="SUPFAM" id="SSF103473">
    <property type="entry name" value="MFS general substrate transporter"/>
    <property type="match status" value="1"/>
</dbReference>
<dbReference type="Proteomes" id="UP000243900">
    <property type="component" value="Unassembled WGS sequence"/>
</dbReference>
<evidence type="ECO:0000256" key="5">
    <source>
        <dbReference type="ARBA" id="ARBA00023136"/>
    </source>
</evidence>
<accession>A0A2P6ASM0</accession>
<dbReference type="Pfam" id="PF07690">
    <property type="entry name" value="MFS_1"/>
    <property type="match status" value="1"/>
</dbReference>
<dbReference type="EMBL" id="PTQZ01000114">
    <property type="protein sequence ID" value="PQA42629.1"/>
    <property type="molecule type" value="Genomic_DNA"/>
</dbReference>
<keyword evidence="2" id="KW-0813">Transport</keyword>
<feature type="transmembrane region" description="Helical" evidence="6">
    <location>
        <begin position="121"/>
        <end position="140"/>
    </location>
</feature>
<feature type="transmembrane region" description="Helical" evidence="6">
    <location>
        <begin position="334"/>
        <end position="358"/>
    </location>
</feature>
<keyword evidence="8" id="KW-1185">Reference proteome</keyword>
<proteinExistence type="predicted"/>
<feature type="transmembrane region" description="Helical" evidence="6">
    <location>
        <begin position="238"/>
        <end position="257"/>
    </location>
</feature>
<feature type="transmembrane region" description="Helical" evidence="6">
    <location>
        <begin position="277"/>
        <end position="295"/>
    </location>
</feature>
<dbReference type="PANTHER" id="PTHR12778">
    <property type="entry name" value="SOLUTE CARRIER FAMILY 33 ACETYL-COA TRANSPORTER -RELATED"/>
    <property type="match status" value="1"/>
</dbReference>
<dbReference type="GO" id="GO:0016020">
    <property type="term" value="C:membrane"/>
    <property type="evidence" value="ECO:0007669"/>
    <property type="project" value="UniProtKB-SubCell"/>
</dbReference>
<evidence type="ECO:0000256" key="2">
    <source>
        <dbReference type="ARBA" id="ARBA00022448"/>
    </source>
</evidence>
<comment type="caution">
    <text evidence="7">The sequence shown here is derived from an EMBL/GenBank/DDBJ whole genome shotgun (WGS) entry which is preliminary data.</text>
</comment>
<keyword evidence="3 6" id="KW-0812">Transmembrane</keyword>
<sequence length="445" mass="47193">MATRPSCSPDGRGMMSPLPNRLGLLLALYLAQGIPFGVYSQAIPAILRSHDVPLSLISLSGLLALPWALKVLWAPWVDRHWWPRLGYRRSWILPMNLGMIAALAALMAFDPDSLRERDSVLLLFGLLFLVNLLSATQDIASDGLAVRILRPAERGLGNGVQVVAHRLGIITGGGLLLYVMGTAGWATAFAGLMALSALLLIPVLLLREPPPPEAVMDGPRGHYWRIWLGFFRQPGLQGWIWVLVTYKMADSLASAMVKPMLIDMGLSLADMGLQVSLAGAVTTIAGALLGGLLVAPLGRRNALVLFSLLQALACGAFVLPALGGGFAGLSPVTLAVMINAVEHLFGGMATAALLAAVMDRCRPDHGGSDFTLQVGILAGFGGLFYLPAGLLAEHLGYGDFFLLALAAGLLLLWPAWRYTREPHALAAASASHPPAADPEAAHVRA</sequence>
<feature type="transmembrane region" description="Helical" evidence="6">
    <location>
        <begin position="302"/>
        <end position="322"/>
    </location>
</feature>
<gene>
    <name evidence="7" type="ORF">C5O18_05775</name>
</gene>
<evidence type="ECO:0000313" key="7">
    <source>
        <dbReference type="EMBL" id="PQA42629.1"/>
    </source>
</evidence>
<comment type="subcellular location">
    <subcellularLocation>
        <location evidence="1">Membrane</location>
        <topology evidence="1">Multi-pass membrane protein</topology>
    </subcellularLocation>
</comment>
<feature type="transmembrane region" description="Helical" evidence="6">
    <location>
        <begin position="185"/>
        <end position="206"/>
    </location>
</feature>
<reference evidence="8" key="1">
    <citation type="submission" date="2018-02" db="EMBL/GenBank/DDBJ databases">
        <title>Genome sequencing of Solimonas sp. HR-BB.</title>
        <authorList>
            <person name="Lee Y."/>
            <person name="Jeon C.O."/>
        </authorList>
    </citation>
    <scope>NUCLEOTIDE SEQUENCE [LARGE SCALE GENOMIC DNA]</scope>
    <source>
        <strain evidence="8">HR-E</strain>
    </source>
</reference>
<dbReference type="CDD" id="cd17485">
    <property type="entry name" value="MFS_MFSD3"/>
    <property type="match status" value="1"/>
</dbReference>
<feature type="transmembrane region" description="Helical" evidence="6">
    <location>
        <begin position="160"/>
        <end position="179"/>
    </location>
</feature>
<evidence type="ECO:0000313" key="8">
    <source>
        <dbReference type="Proteomes" id="UP000243900"/>
    </source>
</evidence>
<dbReference type="InterPro" id="IPR011701">
    <property type="entry name" value="MFS"/>
</dbReference>
<feature type="transmembrane region" description="Helical" evidence="6">
    <location>
        <begin position="52"/>
        <end position="69"/>
    </location>
</feature>
<keyword evidence="5 6" id="KW-0472">Membrane</keyword>
<protein>
    <submittedName>
        <fullName evidence="7">MFS transporter</fullName>
    </submittedName>
</protein>
<dbReference type="AlphaFoldDB" id="A0A2P6ASM0"/>
<dbReference type="GO" id="GO:0022857">
    <property type="term" value="F:transmembrane transporter activity"/>
    <property type="evidence" value="ECO:0007669"/>
    <property type="project" value="InterPro"/>
</dbReference>
<dbReference type="InterPro" id="IPR036259">
    <property type="entry name" value="MFS_trans_sf"/>
</dbReference>
<organism evidence="7 8">
    <name type="scientific">Amnimonas aquatica</name>
    <dbReference type="NCBI Taxonomy" id="2094561"/>
    <lineage>
        <taxon>Bacteria</taxon>
        <taxon>Pseudomonadati</taxon>
        <taxon>Pseudomonadota</taxon>
        <taxon>Gammaproteobacteria</taxon>
        <taxon>Moraxellales</taxon>
        <taxon>Moraxellaceae</taxon>
        <taxon>Amnimonas</taxon>
    </lineage>
</organism>
<dbReference type="PANTHER" id="PTHR12778:SF10">
    <property type="entry name" value="MAJOR FACILITATOR SUPERFAMILY DOMAIN-CONTAINING PROTEIN 3"/>
    <property type="match status" value="1"/>
</dbReference>
<evidence type="ECO:0000256" key="6">
    <source>
        <dbReference type="SAM" id="Phobius"/>
    </source>
</evidence>
<evidence type="ECO:0000256" key="4">
    <source>
        <dbReference type="ARBA" id="ARBA00022989"/>
    </source>
</evidence>
<evidence type="ECO:0000256" key="1">
    <source>
        <dbReference type="ARBA" id="ARBA00004141"/>
    </source>
</evidence>
<keyword evidence="4 6" id="KW-1133">Transmembrane helix</keyword>
<evidence type="ECO:0000256" key="3">
    <source>
        <dbReference type="ARBA" id="ARBA00022692"/>
    </source>
</evidence>